<proteinExistence type="predicted"/>
<evidence type="ECO:0000313" key="8">
    <source>
        <dbReference type="Proteomes" id="UP000324800"/>
    </source>
</evidence>
<keyword evidence="3" id="KW-0547">Nucleotide-binding</keyword>
<dbReference type="Pfam" id="PF00069">
    <property type="entry name" value="Pkinase"/>
    <property type="match status" value="1"/>
</dbReference>
<evidence type="ECO:0000256" key="4">
    <source>
        <dbReference type="ARBA" id="ARBA00022777"/>
    </source>
</evidence>
<dbReference type="Proteomes" id="UP000324800">
    <property type="component" value="Unassembled WGS sequence"/>
</dbReference>
<dbReference type="GO" id="GO:0005524">
    <property type="term" value="F:ATP binding"/>
    <property type="evidence" value="ECO:0007669"/>
    <property type="project" value="UniProtKB-KW"/>
</dbReference>
<keyword evidence="2" id="KW-0808">Transferase</keyword>
<gene>
    <name evidence="7" type="ORF">EZS28_032993</name>
</gene>
<dbReference type="GO" id="GO:0004674">
    <property type="term" value="F:protein serine/threonine kinase activity"/>
    <property type="evidence" value="ECO:0007669"/>
    <property type="project" value="UniProtKB-KW"/>
</dbReference>
<comment type="caution">
    <text evidence="7">The sequence shown here is derived from an EMBL/GenBank/DDBJ whole genome shotgun (WGS) entry which is preliminary data.</text>
</comment>
<reference evidence="7 8" key="1">
    <citation type="submission" date="2019-03" db="EMBL/GenBank/DDBJ databases">
        <title>Single cell metagenomics reveals metabolic interactions within the superorganism composed of flagellate Streblomastix strix and complex community of Bacteroidetes bacteria on its surface.</title>
        <authorList>
            <person name="Treitli S.C."/>
            <person name="Kolisko M."/>
            <person name="Husnik F."/>
            <person name="Keeling P."/>
            <person name="Hampl V."/>
        </authorList>
    </citation>
    <scope>NUCLEOTIDE SEQUENCE [LARGE SCALE GENOMIC DNA]</scope>
    <source>
        <strain evidence="7">ST1C</strain>
    </source>
</reference>
<evidence type="ECO:0000256" key="2">
    <source>
        <dbReference type="ARBA" id="ARBA00022679"/>
    </source>
</evidence>
<dbReference type="Gene3D" id="3.30.200.20">
    <property type="entry name" value="Phosphorylase Kinase, domain 1"/>
    <property type="match status" value="1"/>
</dbReference>
<sequence>MQQESELTQKGYEKLRKVGSREEFETVWLARNTNANQYYAIKELLYKSAPEKDKLSNDWNLMNNAYSKIIKTVSKSKLTYIPFVEPKEYFISESNNTVYYIIEYCGGGNLKSYVKTLKQQQTRINEERVWKLIKQIAFALNTLHTLQIEHEYLTPENIMLTKDVSIKLSRYGLPRIQPEEEANLTAIDNSQIYKAPELQQEIQPDNSDNDDVVIIIDPDIAYTNAVDIWSFGIIVFELISWNHPFSCEGTIYTDTEIINQIRHQNPSKLPDQYSDQLKNLIMNMLEKEPSQRITADQILQKIRRR</sequence>
<dbReference type="EMBL" id="SNRW01014418">
    <property type="protein sequence ID" value="KAA6371480.1"/>
    <property type="molecule type" value="Genomic_DNA"/>
</dbReference>
<dbReference type="InterPro" id="IPR000719">
    <property type="entry name" value="Prot_kinase_dom"/>
</dbReference>
<evidence type="ECO:0000259" key="6">
    <source>
        <dbReference type="PROSITE" id="PS50011"/>
    </source>
</evidence>
<dbReference type="InterPro" id="IPR050660">
    <property type="entry name" value="NEK_Ser/Thr_kinase"/>
</dbReference>
<dbReference type="InterPro" id="IPR011009">
    <property type="entry name" value="Kinase-like_dom_sf"/>
</dbReference>
<evidence type="ECO:0000256" key="1">
    <source>
        <dbReference type="ARBA" id="ARBA00012513"/>
    </source>
</evidence>
<protein>
    <recommendedName>
        <fullName evidence="1">non-specific serine/threonine protein kinase</fullName>
        <ecNumber evidence="1">2.7.11.1</ecNumber>
    </recommendedName>
</protein>
<dbReference type="AlphaFoldDB" id="A0A5J4UNA8"/>
<dbReference type="PROSITE" id="PS50011">
    <property type="entry name" value="PROTEIN_KINASE_DOM"/>
    <property type="match status" value="1"/>
</dbReference>
<keyword evidence="7" id="KW-0723">Serine/threonine-protein kinase</keyword>
<accession>A0A5J4UNA8</accession>
<name>A0A5J4UNA8_9EUKA</name>
<dbReference type="PANTHER" id="PTHR43671">
    <property type="entry name" value="SERINE/THREONINE-PROTEIN KINASE NEK"/>
    <property type="match status" value="1"/>
</dbReference>
<keyword evidence="5" id="KW-0067">ATP-binding</keyword>
<dbReference type="EC" id="2.7.11.1" evidence="1"/>
<evidence type="ECO:0000256" key="5">
    <source>
        <dbReference type="ARBA" id="ARBA00022840"/>
    </source>
</evidence>
<evidence type="ECO:0000313" key="7">
    <source>
        <dbReference type="EMBL" id="KAA6371480.1"/>
    </source>
</evidence>
<organism evidence="7 8">
    <name type="scientific">Streblomastix strix</name>
    <dbReference type="NCBI Taxonomy" id="222440"/>
    <lineage>
        <taxon>Eukaryota</taxon>
        <taxon>Metamonada</taxon>
        <taxon>Preaxostyla</taxon>
        <taxon>Oxymonadida</taxon>
        <taxon>Streblomastigidae</taxon>
        <taxon>Streblomastix</taxon>
    </lineage>
</organism>
<dbReference type="SUPFAM" id="SSF56112">
    <property type="entry name" value="Protein kinase-like (PK-like)"/>
    <property type="match status" value="1"/>
</dbReference>
<feature type="domain" description="Protein kinase" evidence="6">
    <location>
        <begin position="13"/>
        <end position="305"/>
    </location>
</feature>
<evidence type="ECO:0000256" key="3">
    <source>
        <dbReference type="ARBA" id="ARBA00022741"/>
    </source>
</evidence>
<dbReference type="Gene3D" id="1.10.510.10">
    <property type="entry name" value="Transferase(Phosphotransferase) domain 1"/>
    <property type="match status" value="1"/>
</dbReference>
<keyword evidence="4 7" id="KW-0418">Kinase</keyword>
<dbReference type="PANTHER" id="PTHR43671:SF13">
    <property type="entry name" value="SERINE_THREONINE-PROTEIN KINASE NEK2"/>
    <property type="match status" value="1"/>
</dbReference>